<evidence type="ECO:0000313" key="2">
    <source>
        <dbReference type="Proteomes" id="UP001495147"/>
    </source>
</evidence>
<protein>
    <submittedName>
        <fullName evidence="1">Molybdopterin biosynthesis protein MoeY</fullName>
    </submittedName>
</protein>
<evidence type="ECO:0000313" key="1">
    <source>
        <dbReference type="EMBL" id="MEO3691082.1"/>
    </source>
</evidence>
<dbReference type="Proteomes" id="UP001495147">
    <property type="component" value="Unassembled WGS sequence"/>
</dbReference>
<keyword evidence="2" id="KW-1185">Reference proteome</keyword>
<dbReference type="SUPFAM" id="SSF55469">
    <property type="entry name" value="FMN-dependent nitroreductase-like"/>
    <property type="match status" value="1"/>
</dbReference>
<reference evidence="1 2" key="1">
    <citation type="submission" date="2024-05" db="EMBL/GenBank/DDBJ databases">
        <title>Roseateles sp. DJS-2-20 16S ribosomal RNA gene Genome sequencing and assembly.</title>
        <authorList>
            <person name="Woo H."/>
        </authorList>
    </citation>
    <scope>NUCLEOTIDE SEQUENCE [LARGE SCALE GENOMIC DNA]</scope>
    <source>
        <strain evidence="1 2">DJS-2-20</strain>
    </source>
</reference>
<sequence>MVNTSTLHSILDLARWAPSGDNTQPWRFELTGDGGVVIHGFDTRTTCVYDLDGHASQISMGAMLETLSIAATQFGLRAIATRRQHGSDEQPTFDIRFIEEASLMPDPLAPYIQQRRVQRQSMQTTPLGQTAEKALEASVGEGFAVVWRRSLADRARLAKLLFHSAKIRLICPEAYEVHRDVIEWNCQFSNTKIPDQALGADPAALRLMRFAMVSWQRVSFLNRYFAGTWVPRIQLDALPALRCGAHFAITARQEPQGLDDYVAIGRQTQRFWLTATKLGLQIQPQITPLVFSRYANAGRRFTTHEPAIHLAEQVAAKLNEEFGPSYRRIGFMGRIGSGKAAESRSLRRPLEELLIPGKPTLE</sequence>
<dbReference type="EMBL" id="JBDPZD010000002">
    <property type="protein sequence ID" value="MEO3691082.1"/>
    <property type="molecule type" value="Genomic_DNA"/>
</dbReference>
<proteinExistence type="predicted"/>
<dbReference type="Gene3D" id="3.40.109.10">
    <property type="entry name" value="NADH Oxidase"/>
    <property type="match status" value="2"/>
</dbReference>
<gene>
    <name evidence="1" type="ORF">ABDJ85_06335</name>
</gene>
<dbReference type="InterPro" id="IPR000415">
    <property type="entry name" value="Nitroreductase-like"/>
</dbReference>
<organism evidence="1 2">
    <name type="scientific">Roseateles paludis</name>
    <dbReference type="NCBI Taxonomy" id="3145238"/>
    <lineage>
        <taxon>Bacteria</taxon>
        <taxon>Pseudomonadati</taxon>
        <taxon>Pseudomonadota</taxon>
        <taxon>Betaproteobacteria</taxon>
        <taxon>Burkholderiales</taxon>
        <taxon>Sphaerotilaceae</taxon>
        <taxon>Roseateles</taxon>
    </lineage>
</organism>
<accession>A0ABV0G036</accession>
<comment type="caution">
    <text evidence="1">The sequence shown here is derived from an EMBL/GenBank/DDBJ whole genome shotgun (WGS) entry which is preliminary data.</text>
</comment>
<name>A0ABV0G036_9BURK</name>